<proteinExistence type="inferred from homology"/>
<accession>A0A2N3VD59</accession>
<comment type="similarity">
    <text evidence="1">Belongs to the NAD(P)-dependent epimerase/dehydratase family.</text>
</comment>
<dbReference type="PANTHER" id="PTHR43000">
    <property type="entry name" value="DTDP-D-GLUCOSE 4,6-DEHYDRATASE-RELATED"/>
    <property type="match status" value="1"/>
</dbReference>
<evidence type="ECO:0000313" key="4">
    <source>
        <dbReference type="Proteomes" id="UP000233766"/>
    </source>
</evidence>
<name>A0A2N3VD59_9NOCA</name>
<evidence type="ECO:0000313" key="3">
    <source>
        <dbReference type="EMBL" id="PKV79531.1"/>
    </source>
</evidence>
<dbReference type="OrthoDB" id="9801785at2"/>
<dbReference type="AlphaFoldDB" id="A0A2N3VD59"/>
<dbReference type="Gene3D" id="3.40.50.720">
    <property type="entry name" value="NAD(P)-binding Rossmann-like Domain"/>
    <property type="match status" value="1"/>
</dbReference>
<dbReference type="EMBL" id="PJMW01000002">
    <property type="protein sequence ID" value="PKV79531.1"/>
    <property type="molecule type" value="Genomic_DNA"/>
</dbReference>
<dbReference type="Proteomes" id="UP000233766">
    <property type="component" value="Unassembled WGS sequence"/>
</dbReference>
<feature type="domain" description="NAD-dependent epimerase/dehydratase" evidence="2">
    <location>
        <begin position="3"/>
        <end position="236"/>
    </location>
</feature>
<dbReference type="InterPro" id="IPR036291">
    <property type="entry name" value="NAD(P)-bd_dom_sf"/>
</dbReference>
<comment type="caution">
    <text evidence="3">The sequence shown here is derived from an EMBL/GenBank/DDBJ whole genome shotgun (WGS) entry which is preliminary data.</text>
</comment>
<keyword evidence="4" id="KW-1185">Reference proteome</keyword>
<dbReference type="Gene3D" id="3.90.25.10">
    <property type="entry name" value="UDP-galactose 4-epimerase, domain 1"/>
    <property type="match status" value="1"/>
</dbReference>
<evidence type="ECO:0000259" key="2">
    <source>
        <dbReference type="Pfam" id="PF01370"/>
    </source>
</evidence>
<dbReference type="Pfam" id="PF01370">
    <property type="entry name" value="Epimerase"/>
    <property type="match status" value="1"/>
</dbReference>
<dbReference type="SUPFAM" id="SSF51735">
    <property type="entry name" value="NAD(P)-binding Rossmann-fold domains"/>
    <property type="match status" value="1"/>
</dbReference>
<dbReference type="RefSeq" id="WP_101465725.1">
    <property type="nucleotide sequence ID" value="NZ_PJMW01000002.1"/>
</dbReference>
<organism evidence="3 4">
    <name type="scientific">Nocardia fluminea</name>
    <dbReference type="NCBI Taxonomy" id="134984"/>
    <lineage>
        <taxon>Bacteria</taxon>
        <taxon>Bacillati</taxon>
        <taxon>Actinomycetota</taxon>
        <taxon>Actinomycetes</taxon>
        <taxon>Mycobacteriales</taxon>
        <taxon>Nocardiaceae</taxon>
        <taxon>Nocardia</taxon>
    </lineage>
</organism>
<gene>
    <name evidence="3" type="ORF">ATK86_3925</name>
</gene>
<protein>
    <submittedName>
        <fullName evidence="3">UDP-glucose 4-epimerase</fullName>
    </submittedName>
</protein>
<evidence type="ECO:0000256" key="1">
    <source>
        <dbReference type="ARBA" id="ARBA00007637"/>
    </source>
</evidence>
<dbReference type="InterPro" id="IPR001509">
    <property type="entry name" value="Epimerase_deHydtase"/>
</dbReference>
<sequence>MRALITGGAGFIGSHLLDRLVADGHTVTVIDDLSSGDRTRIPDQVTLHTVDVVDTAAVTAIIEQARPEVIYHLAAQISVRYSVTDPHRDALVNINGTLNVVAAATAVGARVIMASTGGAMYGDGVQMPTPETVLPQTQAPYGISKYCAEQYLTLHNRLYGGRHIALRLGNVFGPRQDPHGEAGVVAIFCGLAAAGKAPTVFGDGKQTRDYLYIADIVDAFVAAGSYTGTTAVFNIGSGTGTSVLELLDAVNAAAGTDLTPEFAPAREGEWLHGALDSTVAASELGWRATISIPDGIGRTYTELTM</sequence>
<reference evidence="3 4" key="1">
    <citation type="submission" date="2017-12" db="EMBL/GenBank/DDBJ databases">
        <title>Sequencing the genomes of 1000 Actinobacteria strains.</title>
        <authorList>
            <person name="Klenk H.-P."/>
        </authorList>
    </citation>
    <scope>NUCLEOTIDE SEQUENCE [LARGE SCALE GENOMIC DNA]</scope>
    <source>
        <strain evidence="3 4">DSM 44489</strain>
    </source>
</reference>